<dbReference type="Proteomes" id="UP000693738">
    <property type="component" value="Unassembled WGS sequence"/>
</dbReference>
<feature type="chain" id="PRO_5035292503" evidence="1">
    <location>
        <begin position="19"/>
        <end position="91"/>
    </location>
</feature>
<name>A0A8J2J9A5_FUSEQ</name>
<evidence type="ECO:0000313" key="3">
    <source>
        <dbReference type="Proteomes" id="UP000693738"/>
    </source>
</evidence>
<keyword evidence="1" id="KW-0732">Signal</keyword>
<dbReference type="EMBL" id="CAJSTJ010000195">
    <property type="protein sequence ID" value="CAG7565999.1"/>
    <property type="molecule type" value="Genomic_DNA"/>
</dbReference>
<proteinExistence type="predicted"/>
<organism evidence="2 3">
    <name type="scientific">Fusarium equiseti</name>
    <name type="common">Fusarium scirpi</name>
    <dbReference type="NCBI Taxonomy" id="61235"/>
    <lineage>
        <taxon>Eukaryota</taxon>
        <taxon>Fungi</taxon>
        <taxon>Dikarya</taxon>
        <taxon>Ascomycota</taxon>
        <taxon>Pezizomycotina</taxon>
        <taxon>Sordariomycetes</taxon>
        <taxon>Hypocreomycetidae</taxon>
        <taxon>Hypocreales</taxon>
        <taxon>Nectriaceae</taxon>
        <taxon>Fusarium</taxon>
        <taxon>Fusarium incarnatum-equiseti species complex</taxon>
    </lineage>
</organism>
<feature type="signal peptide" evidence="1">
    <location>
        <begin position="1"/>
        <end position="18"/>
    </location>
</feature>
<evidence type="ECO:0000313" key="2">
    <source>
        <dbReference type="EMBL" id="CAG7565999.1"/>
    </source>
</evidence>
<reference evidence="2" key="1">
    <citation type="submission" date="2021-05" db="EMBL/GenBank/DDBJ databases">
        <authorList>
            <person name="Khan N."/>
        </authorList>
    </citation>
    <scope>NUCLEOTIDE SEQUENCE</scope>
</reference>
<gene>
    <name evidence="2" type="ORF">FEQUK3_LOCUS11719</name>
</gene>
<dbReference type="AlphaFoldDB" id="A0A8J2J9A5"/>
<sequence length="91" mass="9266">MKFSLKIVTLALAASVTAHPPNDKKPSSTANVAAAPSTTTAPSWLSSLFSQDSNVCLRNLNNCLNGTSTVNSSNLAACASSYTACTKTASA</sequence>
<accession>A0A8J2J9A5</accession>
<comment type="caution">
    <text evidence="2">The sequence shown here is derived from an EMBL/GenBank/DDBJ whole genome shotgun (WGS) entry which is preliminary data.</text>
</comment>
<evidence type="ECO:0000256" key="1">
    <source>
        <dbReference type="SAM" id="SignalP"/>
    </source>
</evidence>
<protein>
    <submittedName>
        <fullName evidence="2">Uncharacterized protein</fullName>
    </submittedName>
</protein>